<dbReference type="PANTHER" id="PTHR43394">
    <property type="entry name" value="ATP-DEPENDENT PERMEASE MDL1, MITOCHONDRIAL"/>
    <property type="match status" value="1"/>
</dbReference>
<dbReference type="SUPFAM" id="SSF52540">
    <property type="entry name" value="P-loop containing nucleoside triphosphate hydrolases"/>
    <property type="match status" value="1"/>
</dbReference>
<accession>A0A182JBF1</accession>
<keyword evidence="3 9" id="KW-0812">Transmembrane</keyword>
<dbReference type="CDD" id="cd03249">
    <property type="entry name" value="ABC_MTABC3_MDL1_MDL2"/>
    <property type="match status" value="1"/>
</dbReference>
<dbReference type="STRING" id="41427.A0A182JBF1"/>
<feature type="transmembrane region" description="Helical" evidence="9">
    <location>
        <begin position="381"/>
        <end position="401"/>
    </location>
</feature>
<feature type="transmembrane region" description="Helical" evidence="9">
    <location>
        <begin position="164"/>
        <end position="188"/>
    </location>
</feature>
<dbReference type="GO" id="GO:0016887">
    <property type="term" value="F:ATP hydrolysis activity"/>
    <property type="evidence" value="ECO:0007669"/>
    <property type="project" value="InterPro"/>
</dbReference>
<dbReference type="GO" id="GO:0090374">
    <property type="term" value="P:oligopeptide export from mitochondrion"/>
    <property type="evidence" value="ECO:0007669"/>
    <property type="project" value="TreeGrafter"/>
</dbReference>
<evidence type="ECO:0000313" key="10">
    <source>
        <dbReference type="EnsemblMetazoa" id="AATE014933-PA.1"/>
    </source>
</evidence>
<dbReference type="PROSITE" id="PS00211">
    <property type="entry name" value="ABC_TRANSPORTER_1"/>
    <property type="match status" value="1"/>
</dbReference>
<keyword evidence="5" id="KW-0067">ATP-binding</keyword>
<sequence>MLINLIRGGHCKTLNKNLLKNSLRLLSGANNAVSRHASCVGNRQSTERFRNRGLLIPGNQLVGAVNQRYAGNSGSSKSITNHGSSSGDVANEEKVAKQSKLKLQSTDVKRLLGFAQSERWNIAGGVGCLIISSAITMSVPFGLGKILDIIYASSAETGIAKEKLDQFCLILGGIFLLGGLANFGRVYLFSNASLRITKDIRAKVYSSMLNQEAGWFDRKGTGELVNRLSSDTYLVGNSLSMNLSDGLRSTAMIMAGTGMMIYTSPHLALVGMCIVPCVAGGAVVYGRYVRNITRELMDKYADIMKIGEERLGNVKTVKIFCKERFEKQLFTEQLIDALNIGYRETKARASFYGMTGLSGNIIILSVLYYGGTMVNNSEMTIGALTSFILYAGYTAISIGGLSNFYTELNKGVGSASRLWEIIDRKYTIPIEGGIELTSPPAGQIHFRDVVFHYPSRPDAAILNGVNLIIAPGTSTAVVGRSGSGKSTIASLMLRLYDPEQGSVLLDGTDLRDLNPSSLRRFIGAVNQEPILFSGTVRENILYGLNMGEKISESDFERVVREAHVDEFVRSFPDGLNTLVGQRGVMLSGGQKQRVAIARAIIRNPKILILDEATSALDAVSEELIQSALERLTKNRTVLTIAHRLSTIRNATNIAVLQDGRIVEHGNYDRLMATEGGVFRELVQRQTFTSTAVS</sequence>
<reference evidence="10" key="1">
    <citation type="submission" date="2022-08" db="UniProtKB">
        <authorList>
            <consortium name="EnsemblMetazoa"/>
        </authorList>
    </citation>
    <scope>IDENTIFICATION</scope>
    <source>
        <strain evidence="10">EBRO</strain>
    </source>
</reference>
<evidence type="ECO:0000256" key="3">
    <source>
        <dbReference type="ARBA" id="ARBA00022692"/>
    </source>
</evidence>
<keyword evidence="2" id="KW-0813">Transport</keyword>
<name>A0A182JBF1_ANOAO</name>
<dbReference type="Pfam" id="PF00005">
    <property type="entry name" value="ABC_tran"/>
    <property type="match status" value="1"/>
</dbReference>
<evidence type="ECO:0000256" key="6">
    <source>
        <dbReference type="ARBA" id="ARBA00022989"/>
    </source>
</evidence>
<protein>
    <submittedName>
        <fullName evidence="10">Uncharacterized protein</fullName>
    </submittedName>
</protein>
<evidence type="ECO:0000256" key="9">
    <source>
        <dbReference type="SAM" id="Phobius"/>
    </source>
</evidence>
<evidence type="ECO:0000256" key="7">
    <source>
        <dbReference type="ARBA" id="ARBA00023136"/>
    </source>
</evidence>
<keyword evidence="4" id="KW-0547">Nucleotide-binding</keyword>
<keyword evidence="7 9" id="KW-0472">Membrane</keyword>
<dbReference type="PROSITE" id="PS50929">
    <property type="entry name" value="ABC_TM1F"/>
    <property type="match status" value="1"/>
</dbReference>
<dbReference type="Pfam" id="PF00664">
    <property type="entry name" value="ABC_membrane"/>
    <property type="match status" value="1"/>
</dbReference>
<feature type="transmembrane region" description="Helical" evidence="9">
    <location>
        <begin position="349"/>
        <end position="369"/>
    </location>
</feature>
<dbReference type="AlphaFoldDB" id="A0A182JBF1"/>
<evidence type="ECO:0000256" key="1">
    <source>
        <dbReference type="ARBA" id="ARBA00004448"/>
    </source>
</evidence>
<dbReference type="GO" id="GO:0015421">
    <property type="term" value="F:ABC-type oligopeptide transporter activity"/>
    <property type="evidence" value="ECO:0007669"/>
    <property type="project" value="TreeGrafter"/>
</dbReference>
<evidence type="ECO:0000256" key="2">
    <source>
        <dbReference type="ARBA" id="ARBA00022448"/>
    </source>
</evidence>
<evidence type="ECO:0000256" key="8">
    <source>
        <dbReference type="SAM" id="MobiDB-lite"/>
    </source>
</evidence>
<dbReference type="InterPro" id="IPR039421">
    <property type="entry name" value="Type_1_exporter"/>
</dbReference>
<dbReference type="PIRSF" id="PIRSF002773">
    <property type="entry name" value="ABC_prm/ATPase_B"/>
    <property type="match status" value="1"/>
</dbReference>
<dbReference type="Gene3D" id="1.20.1560.10">
    <property type="entry name" value="ABC transporter type 1, transmembrane domain"/>
    <property type="match status" value="1"/>
</dbReference>
<proteinExistence type="predicted"/>
<dbReference type="VEuPathDB" id="VectorBase:AATE014933"/>
<dbReference type="InterPro" id="IPR036640">
    <property type="entry name" value="ABC1_TM_sf"/>
</dbReference>
<dbReference type="SMART" id="SM00382">
    <property type="entry name" value="AAA"/>
    <property type="match status" value="1"/>
</dbReference>
<dbReference type="EnsemblMetazoa" id="AATE014933-RA">
    <property type="protein sequence ID" value="AATE014933-PA.1"/>
    <property type="gene ID" value="AATE014933"/>
</dbReference>
<keyword evidence="6 9" id="KW-1133">Transmembrane helix</keyword>
<feature type="compositionally biased region" description="Polar residues" evidence="8">
    <location>
        <begin position="72"/>
        <end position="88"/>
    </location>
</feature>
<dbReference type="InterPro" id="IPR017871">
    <property type="entry name" value="ABC_transporter-like_CS"/>
</dbReference>
<dbReference type="SUPFAM" id="SSF90123">
    <property type="entry name" value="ABC transporter transmembrane region"/>
    <property type="match status" value="1"/>
</dbReference>
<dbReference type="PANTHER" id="PTHR43394:SF1">
    <property type="entry name" value="ATP-BINDING CASSETTE SUB-FAMILY B MEMBER 10, MITOCHONDRIAL"/>
    <property type="match status" value="1"/>
</dbReference>
<dbReference type="CDD" id="cd18573">
    <property type="entry name" value="ABC_6TM_ABCB10_like"/>
    <property type="match status" value="1"/>
</dbReference>
<dbReference type="PROSITE" id="PS50893">
    <property type="entry name" value="ABC_TRANSPORTER_2"/>
    <property type="match status" value="1"/>
</dbReference>
<dbReference type="GO" id="GO:0005524">
    <property type="term" value="F:ATP binding"/>
    <property type="evidence" value="ECO:0007669"/>
    <property type="project" value="UniProtKB-KW"/>
</dbReference>
<feature type="transmembrane region" description="Helical" evidence="9">
    <location>
        <begin position="120"/>
        <end position="144"/>
    </location>
</feature>
<dbReference type="FunFam" id="3.40.50.300:FF:000403">
    <property type="entry name" value="ATP-binding cassette sub-family B member 8, mitochondrial"/>
    <property type="match status" value="1"/>
</dbReference>
<dbReference type="GO" id="GO:0005743">
    <property type="term" value="C:mitochondrial inner membrane"/>
    <property type="evidence" value="ECO:0007669"/>
    <property type="project" value="UniProtKB-SubCell"/>
</dbReference>
<dbReference type="InterPro" id="IPR003439">
    <property type="entry name" value="ABC_transporter-like_ATP-bd"/>
</dbReference>
<feature type="region of interest" description="Disordered" evidence="8">
    <location>
        <begin position="72"/>
        <end position="91"/>
    </location>
</feature>
<dbReference type="InterPro" id="IPR011527">
    <property type="entry name" value="ABC1_TM_dom"/>
</dbReference>
<dbReference type="FunFam" id="1.20.1560.10:FF:000133">
    <property type="entry name" value="Uncharacterized protein, isoform B"/>
    <property type="match status" value="1"/>
</dbReference>
<evidence type="ECO:0000256" key="5">
    <source>
        <dbReference type="ARBA" id="ARBA00022840"/>
    </source>
</evidence>
<evidence type="ECO:0000256" key="4">
    <source>
        <dbReference type="ARBA" id="ARBA00022741"/>
    </source>
</evidence>
<organism evidence="10">
    <name type="scientific">Anopheles atroparvus</name>
    <name type="common">European mosquito</name>
    <dbReference type="NCBI Taxonomy" id="41427"/>
    <lineage>
        <taxon>Eukaryota</taxon>
        <taxon>Metazoa</taxon>
        <taxon>Ecdysozoa</taxon>
        <taxon>Arthropoda</taxon>
        <taxon>Hexapoda</taxon>
        <taxon>Insecta</taxon>
        <taxon>Pterygota</taxon>
        <taxon>Neoptera</taxon>
        <taxon>Endopterygota</taxon>
        <taxon>Diptera</taxon>
        <taxon>Nematocera</taxon>
        <taxon>Culicoidea</taxon>
        <taxon>Culicidae</taxon>
        <taxon>Anophelinae</taxon>
        <taxon>Anopheles</taxon>
    </lineage>
</organism>
<comment type="subcellular location">
    <subcellularLocation>
        <location evidence="1">Mitochondrion inner membrane</location>
        <topology evidence="1">Multi-pass membrane protein</topology>
    </subcellularLocation>
</comment>
<feature type="transmembrane region" description="Helical" evidence="9">
    <location>
        <begin position="269"/>
        <end position="289"/>
    </location>
</feature>
<dbReference type="InterPro" id="IPR003593">
    <property type="entry name" value="AAA+_ATPase"/>
</dbReference>
<dbReference type="InterPro" id="IPR027417">
    <property type="entry name" value="P-loop_NTPase"/>
</dbReference>
<dbReference type="Gene3D" id="3.40.50.300">
    <property type="entry name" value="P-loop containing nucleotide triphosphate hydrolases"/>
    <property type="match status" value="1"/>
</dbReference>